<evidence type="ECO:0000256" key="5">
    <source>
        <dbReference type="ARBA" id="ARBA00023242"/>
    </source>
</evidence>
<sequence>MDGSIRPIGLAGHNSSPLSVQGLHVPASLMRPPPLFLRAAAAAACNPSMERGYPRTPKCARCRNHGVVSALKGHKRFCRWRDCVCAKCTLIAERQRVMAAQVALRRQQAQEESEARELQFMYTGSGAGETGLHIASPGLPGSINTASKTSTYDVLGIEDHKDDEKRTKYNFGFIGRPVYAPHLASLASPLAKNDTSPSLEKARAALDKESGSQSPAFDQMSDHIESPRSLSSSELESGSESERPKEYPTLEITAPGCASKDRDPTDVMTKIFPHHKRDTLESVVKTCKGDIVKAIELVLSSKENKCNLDGVDLSTSVPSHTTRPTFGLQGALGSLGTKSAFSALAPPAPVAAESMYGLSPRFGMSPLRVAYSAAGGGIPNFMSPYVTSGLMPAFPFRSPLDYSFPGMMRDLSYLHSKDSLCSTSPYSRLSDDK</sequence>
<evidence type="ECO:0000256" key="1">
    <source>
        <dbReference type="ARBA" id="ARBA00006834"/>
    </source>
</evidence>
<keyword evidence="3 6" id="KW-0862">Zinc</keyword>
<feature type="region of interest" description="Disordered" evidence="7">
    <location>
        <begin position="190"/>
        <end position="264"/>
    </location>
</feature>
<dbReference type="GO" id="GO:0005634">
    <property type="term" value="C:nucleus"/>
    <property type="evidence" value="ECO:0007669"/>
    <property type="project" value="UniProtKB-SubCell"/>
</dbReference>
<evidence type="ECO:0000256" key="6">
    <source>
        <dbReference type="PROSITE-ProRule" id="PRU00070"/>
    </source>
</evidence>
<dbReference type="PROSITE" id="PS50809">
    <property type="entry name" value="DM_2"/>
    <property type="match status" value="1"/>
</dbReference>
<dbReference type="InterPro" id="IPR009060">
    <property type="entry name" value="UBA-like_sf"/>
</dbReference>
<dbReference type="OrthoDB" id="9942608at2759"/>
<keyword evidence="2 6" id="KW-0479">Metal-binding</keyword>
<dbReference type="GO" id="GO:0000978">
    <property type="term" value="F:RNA polymerase II cis-regulatory region sequence-specific DNA binding"/>
    <property type="evidence" value="ECO:0007669"/>
    <property type="project" value="TreeGrafter"/>
</dbReference>
<dbReference type="Gene3D" id="4.10.1040.10">
    <property type="entry name" value="DM DNA-binding domain"/>
    <property type="match status" value="1"/>
</dbReference>
<dbReference type="AlphaFoldDB" id="A0A3P8XXU6"/>
<dbReference type="Pfam" id="PF20624">
    <property type="entry name" value="DMRT5_DMB"/>
    <property type="match status" value="1"/>
</dbReference>
<evidence type="ECO:0000256" key="2">
    <source>
        <dbReference type="ARBA" id="ARBA00022723"/>
    </source>
</evidence>
<gene>
    <name evidence="9" type="primary">DMRTA1</name>
</gene>
<dbReference type="InterPro" id="IPR046472">
    <property type="entry name" value="DMRT5_1_DMB_dom"/>
</dbReference>
<reference evidence="10" key="1">
    <citation type="journal article" date="2014" name="PLoS ONE">
        <title>The genome and linkage map of the northern pike (Esox lucius): conserved synteny revealed between the salmonid sister group and the Neoteleostei.</title>
        <authorList>
            <person name="Rondeau E.B."/>
            <person name="Minkley D.R."/>
            <person name="Leong J.S."/>
            <person name="Messmer A.M."/>
            <person name="Jantzen J.R."/>
            <person name="von Schalburg K.R."/>
            <person name="Lemon C."/>
            <person name="Bird N.H."/>
            <person name="Koop B.F."/>
        </authorList>
    </citation>
    <scope>NUCLEOTIDE SEQUENCE</scope>
</reference>
<keyword evidence="5 6" id="KW-0539">Nucleus</keyword>
<evidence type="ECO:0000256" key="3">
    <source>
        <dbReference type="ARBA" id="ARBA00022833"/>
    </source>
</evidence>
<feature type="DNA-binding region" description="DM" evidence="6">
    <location>
        <begin position="59"/>
        <end position="106"/>
    </location>
</feature>
<dbReference type="FunFam" id="4.10.1040.10:FF:000001">
    <property type="entry name" value="doublesex- and mab-3-related transcription factor 1"/>
    <property type="match status" value="1"/>
</dbReference>
<dbReference type="GO" id="GO:0046872">
    <property type="term" value="F:metal ion binding"/>
    <property type="evidence" value="ECO:0007669"/>
    <property type="project" value="UniProtKB-KW"/>
</dbReference>
<dbReference type="GeneTree" id="ENSGT00940000160640"/>
<keyword evidence="4 6" id="KW-0238">DNA-binding</keyword>
<comment type="similarity">
    <text evidence="1">Belongs to the DMRT family.</text>
</comment>
<dbReference type="SMART" id="SM00301">
    <property type="entry name" value="DM"/>
    <property type="match status" value="1"/>
</dbReference>
<dbReference type="Pfam" id="PF03474">
    <property type="entry name" value="DMA"/>
    <property type="match status" value="1"/>
</dbReference>
<evidence type="ECO:0000313" key="10">
    <source>
        <dbReference type="Proteomes" id="UP000265140"/>
    </source>
</evidence>
<dbReference type="GO" id="GO:0007548">
    <property type="term" value="P:sex differentiation"/>
    <property type="evidence" value="ECO:0007669"/>
    <property type="project" value="TreeGrafter"/>
</dbReference>
<keyword evidence="10" id="KW-1185">Reference proteome</keyword>
<evidence type="ECO:0000259" key="8">
    <source>
        <dbReference type="PROSITE" id="PS50809"/>
    </source>
</evidence>
<evidence type="ECO:0000256" key="4">
    <source>
        <dbReference type="ARBA" id="ARBA00023125"/>
    </source>
</evidence>
<dbReference type="Bgee" id="ENSELUG00000009825">
    <property type="expression patterns" value="Expressed in pharyngeal gill and 1 other cell type or tissue"/>
</dbReference>
<name>A0A3P8XXU6_ESOLU</name>
<dbReference type="Pfam" id="PF00751">
    <property type="entry name" value="DM"/>
    <property type="match status" value="1"/>
</dbReference>
<reference evidence="9" key="3">
    <citation type="submission" date="2025-08" db="UniProtKB">
        <authorList>
            <consortium name="Ensembl"/>
        </authorList>
    </citation>
    <scope>IDENTIFICATION</scope>
</reference>
<dbReference type="PANTHER" id="PTHR12322">
    <property type="entry name" value="DOUBLESEX AND MAB-3 RELATED TRANSCRIPTION FACTOR DMRT"/>
    <property type="match status" value="1"/>
</dbReference>
<dbReference type="InterPro" id="IPR005173">
    <property type="entry name" value="DMA"/>
</dbReference>
<accession>A0A3P8XXU6</accession>
<feature type="compositionally biased region" description="Low complexity" evidence="7">
    <location>
        <begin position="227"/>
        <end position="238"/>
    </location>
</feature>
<feature type="compositionally biased region" description="Basic and acidic residues" evidence="7">
    <location>
        <begin position="200"/>
        <end position="210"/>
    </location>
</feature>
<feature type="domain" description="DM" evidence="8">
    <location>
        <begin position="59"/>
        <end position="106"/>
    </location>
</feature>
<proteinExistence type="inferred from homology"/>
<dbReference type="OMA" id="RELQFMY"/>
<evidence type="ECO:0000313" key="9">
    <source>
        <dbReference type="Ensembl" id="ENSELUP00000009252.2"/>
    </source>
</evidence>
<comment type="subcellular location">
    <subcellularLocation>
        <location evidence="6">Nucleus</location>
    </subcellularLocation>
</comment>
<dbReference type="InterPro" id="IPR001275">
    <property type="entry name" value="DM_DNA-bd"/>
</dbReference>
<dbReference type="SUPFAM" id="SSF82927">
    <property type="entry name" value="Cysteine-rich DNA binding domain, (DM domain)"/>
    <property type="match status" value="1"/>
</dbReference>
<dbReference type="InterPro" id="IPR036407">
    <property type="entry name" value="DM_DNA-bd_sf"/>
</dbReference>
<dbReference type="PANTHER" id="PTHR12322:SF71">
    <property type="entry name" value="DOUBLESEX- AND MAB-3-RELATED TRANSCRIPTION FACTOR A1"/>
    <property type="match status" value="1"/>
</dbReference>
<organism evidence="9 10">
    <name type="scientific">Esox lucius</name>
    <name type="common">Northern pike</name>
    <dbReference type="NCBI Taxonomy" id="8010"/>
    <lineage>
        <taxon>Eukaryota</taxon>
        <taxon>Metazoa</taxon>
        <taxon>Chordata</taxon>
        <taxon>Craniata</taxon>
        <taxon>Vertebrata</taxon>
        <taxon>Euteleostomi</taxon>
        <taxon>Actinopterygii</taxon>
        <taxon>Neopterygii</taxon>
        <taxon>Teleostei</taxon>
        <taxon>Protacanthopterygii</taxon>
        <taxon>Esociformes</taxon>
        <taxon>Esocidae</taxon>
        <taxon>Esox</taxon>
    </lineage>
</organism>
<dbReference type="CDD" id="cd14417">
    <property type="entry name" value="CUE_DMA_DMRTA1"/>
    <property type="match status" value="1"/>
</dbReference>
<reference evidence="9" key="2">
    <citation type="submission" date="2020-02" db="EMBL/GenBank/DDBJ databases">
        <title>Esox lucius (northern pike) genome, fEsoLuc1, primary haplotype.</title>
        <authorList>
            <person name="Myers G."/>
            <person name="Karagic N."/>
            <person name="Meyer A."/>
            <person name="Pippel M."/>
            <person name="Reichard M."/>
            <person name="Winkler S."/>
            <person name="Tracey A."/>
            <person name="Sims Y."/>
            <person name="Howe K."/>
            <person name="Rhie A."/>
            <person name="Formenti G."/>
            <person name="Durbin R."/>
            <person name="Fedrigo O."/>
            <person name="Jarvis E.D."/>
        </authorList>
    </citation>
    <scope>NUCLEOTIDE SEQUENCE [LARGE SCALE GENOMIC DNA]</scope>
</reference>
<evidence type="ECO:0000256" key="7">
    <source>
        <dbReference type="SAM" id="MobiDB-lite"/>
    </source>
</evidence>
<dbReference type="STRING" id="8010.ENSELUP00000009252"/>
<dbReference type="SUPFAM" id="SSF46934">
    <property type="entry name" value="UBA-like"/>
    <property type="match status" value="1"/>
</dbReference>
<dbReference type="PROSITE" id="PS40000">
    <property type="entry name" value="DM_1"/>
    <property type="match status" value="1"/>
</dbReference>
<dbReference type="Proteomes" id="UP000265140">
    <property type="component" value="Chromosome 24"/>
</dbReference>
<dbReference type="Ensembl" id="ENSELUT00000004159.3">
    <property type="protein sequence ID" value="ENSELUP00000009252.2"/>
    <property type="gene ID" value="ENSELUG00000009825.3"/>
</dbReference>
<dbReference type="InterPro" id="IPR026607">
    <property type="entry name" value="DMRT"/>
</dbReference>
<protein>
    <recommendedName>
        <fullName evidence="8">DM domain-containing protein</fullName>
    </recommendedName>
</protein>
<dbReference type="GO" id="GO:0000981">
    <property type="term" value="F:DNA-binding transcription factor activity, RNA polymerase II-specific"/>
    <property type="evidence" value="ECO:0007669"/>
    <property type="project" value="TreeGrafter"/>
</dbReference>
<reference evidence="9" key="4">
    <citation type="submission" date="2025-09" db="UniProtKB">
        <authorList>
            <consortium name="Ensembl"/>
        </authorList>
    </citation>
    <scope>IDENTIFICATION</scope>
</reference>